<dbReference type="InterPro" id="IPR031973">
    <property type="entry name" value="Deltameth_res_prag01"/>
</dbReference>
<feature type="transmembrane region" description="Helical" evidence="1">
    <location>
        <begin position="58"/>
        <end position="77"/>
    </location>
</feature>
<feature type="non-terminal residue" evidence="3">
    <location>
        <position position="1"/>
    </location>
</feature>
<keyword evidence="1" id="KW-0472">Membrane</keyword>
<organism evidence="3 4">
    <name type="scientific">Mesorhabditis spiculigera</name>
    <dbReference type="NCBI Taxonomy" id="96644"/>
    <lineage>
        <taxon>Eukaryota</taxon>
        <taxon>Metazoa</taxon>
        <taxon>Ecdysozoa</taxon>
        <taxon>Nematoda</taxon>
        <taxon>Chromadorea</taxon>
        <taxon>Rhabditida</taxon>
        <taxon>Rhabditina</taxon>
        <taxon>Rhabditomorpha</taxon>
        <taxon>Rhabditoidea</taxon>
        <taxon>Rhabditidae</taxon>
        <taxon>Mesorhabditinae</taxon>
        <taxon>Mesorhabditis</taxon>
    </lineage>
</organism>
<dbReference type="EMBL" id="CATQJA010002648">
    <property type="protein sequence ID" value="CAJ0577036.1"/>
    <property type="molecule type" value="Genomic_DNA"/>
</dbReference>
<comment type="caution">
    <text evidence="3">The sequence shown here is derived from an EMBL/GenBank/DDBJ whole genome shotgun (WGS) entry which is preliminary data.</text>
</comment>
<evidence type="ECO:0000313" key="3">
    <source>
        <dbReference type="EMBL" id="CAJ0577036.1"/>
    </source>
</evidence>
<keyword evidence="1" id="KW-0812">Transmembrane</keyword>
<dbReference type="Proteomes" id="UP001177023">
    <property type="component" value="Unassembled WGS sequence"/>
</dbReference>
<dbReference type="AlphaFoldDB" id="A0AA36G3M5"/>
<gene>
    <name evidence="3" type="ORF">MSPICULIGERA_LOCUS15315</name>
</gene>
<evidence type="ECO:0000256" key="1">
    <source>
        <dbReference type="SAM" id="Phobius"/>
    </source>
</evidence>
<evidence type="ECO:0000313" key="4">
    <source>
        <dbReference type="Proteomes" id="UP001177023"/>
    </source>
</evidence>
<keyword evidence="4" id="KW-1185">Reference proteome</keyword>
<feature type="domain" description="Deltamethrin resistance protein prag01" evidence="2">
    <location>
        <begin position="41"/>
        <end position="85"/>
    </location>
</feature>
<keyword evidence="1" id="KW-1133">Transmembrane helix</keyword>
<name>A0AA36G3M5_9BILA</name>
<protein>
    <recommendedName>
        <fullName evidence="2">Deltamethrin resistance protein prag01 domain-containing protein</fullName>
    </recommendedName>
</protein>
<evidence type="ECO:0000259" key="2">
    <source>
        <dbReference type="Pfam" id="PF16020"/>
    </source>
</evidence>
<reference evidence="3" key="1">
    <citation type="submission" date="2023-06" db="EMBL/GenBank/DDBJ databases">
        <authorList>
            <person name="Delattre M."/>
        </authorList>
    </citation>
    <scope>NUCLEOTIDE SEQUENCE</scope>
    <source>
        <strain evidence="3">AF72</strain>
    </source>
</reference>
<sequence>MNRVGARLFALRRVFQQKRNGGGHGHAEVNPGPPVTYDYAPIPFQPYNKVIGELNSKFNVYLAIAATAFVASFAYALKSDLFIYEAAWRPPKSYRERK</sequence>
<accession>A0AA36G3M5</accession>
<dbReference type="Pfam" id="PF16020">
    <property type="entry name" value="Deltameth_res"/>
    <property type="match status" value="1"/>
</dbReference>
<proteinExistence type="predicted"/>